<evidence type="ECO:0000313" key="3">
    <source>
        <dbReference type="Proteomes" id="UP000184420"/>
    </source>
</evidence>
<dbReference type="InterPro" id="IPR024079">
    <property type="entry name" value="MetalloPept_cat_dom_sf"/>
</dbReference>
<feature type="chain" id="PRO_5012002855" evidence="1">
    <location>
        <begin position="30"/>
        <end position="473"/>
    </location>
</feature>
<feature type="signal peptide" evidence="1">
    <location>
        <begin position="1"/>
        <end position="29"/>
    </location>
</feature>
<dbReference type="GO" id="GO:0008237">
    <property type="term" value="F:metallopeptidase activity"/>
    <property type="evidence" value="ECO:0007669"/>
    <property type="project" value="InterPro"/>
</dbReference>
<dbReference type="AlphaFoldDB" id="A0A1M6YCY4"/>
<keyword evidence="1" id="KW-0732">Signal</keyword>
<sequence length="473" mass="51729">MIKIPASMKVLSAALLPLLVYSCATTDNAPEPAPKPPVYEIPKTHQDTLAFIYSRTLGLDSTAVKSMDANNFLVDGDMVMAKSTLTEMFTSFPVVEAKDSTKSIKSPYVLNNYRVFKIGINPGQMATGVESALYSAIGYWNGILIQHGAEFNFMAYSDPAPSDIMFYTSAYPNMDVPFLVTLPGTNGLPGAAITLNSSYLQAHNVTREQLVSAMVHALGHILGLQHSDRKKTAYYDAGNIGDSSSVMHSNFPKGPHTKMFSKGDTAMVKRLFPAPNWPVQSAGNISDLAGIEITAGNAVLYYTKSGKVVRGSWNNAVGPTTTYAGRTEAPITDIVEISMTTANRFYAYFSNGYYMDGEMYKLGNNPVGGYNQAIPAPGQSLSTFIGTTVKRENNDHLYWYNDGTYSVGRSNEWAKYSYGNTYTVPAGKKFTDIKAVGTDDEGRYYFWYKDNTVSRSNNLNHSNPEGPVAVKMN</sequence>
<dbReference type="Proteomes" id="UP000184420">
    <property type="component" value="Unassembled WGS sequence"/>
</dbReference>
<dbReference type="PROSITE" id="PS51257">
    <property type="entry name" value="PROKAR_LIPOPROTEIN"/>
    <property type="match status" value="1"/>
</dbReference>
<proteinExistence type="predicted"/>
<organism evidence="2 3">
    <name type="scientific">Chitinophaga jiangningensis</name>
    <dbReference type="NCBI Taxonomy" id="1419482"/>
    <lineage>
        <taxon>Bacteria</taxon>
        <taxon>Pseudomonadati</taxon>
        <taxon>Bacteroidota</taxon>
        <taxon>Chitinophagia</taxon>
        <taxon>Chitinophagales</taxon>
        <taxon>Chitinophagaceae</taxon>
        <taxon>Chitinophaga</taxon>
    </lineage>
</organism>
<protein>
    <submittedName>
        <fullName evidence="2">Dual-action HEIGH metallo-peptidase</fullName>
    </submittedName>
</protein>
<reference evidence="2 3" key="1">
    <citation type="submission" date="2016-11" db="EMBL/GenBank/DDBJ databases">
        <authorList>
            <person name="Jaros S."/>
            <person name="Januszkiewicz K."/>
            <person name="Wedrychowicz H."/>
        </authorList>
    </citation>
    <scope>NUCLEOTIDE SEQUENCE [LARGE SCALE GENOMIC DNA]</scope>
    <source>
        <strain evidence="2 3">DSM 27406</strain>
    </source>
</reference>
<dbReference type="OrthoDB" id="733404at2"/>
<dbReference type="Gene3D" id="3.40.390.10">
    <property type="entry name" value="Collagenase (Catalytic Domain)"/>
    <property type="match status" value="1"/>
</dbReference>
<gene>
    <name evidence="2" type="ORF">SAMN05444266_102253</name>
</gene>
<dbReference type="RefSeq" id="WP_143159845.1">
    <property type="nucleotide sequence ID" value="NZ_FRBL01000002.1"/>
</dbReference>
<evidence type="ECO:0000256" key="1">
    <source>
        <dbReference type="SAM" id="SignalP"/>
    </source>
</evidence>
<dbReference type="SUPFAM" id="SSF55486">
    <property type="entry name" value="Metalloproteases ('zincins'), catalytic domain"/>
    <property type="match status" value="1"/>
</dbReference>
<evidence type="ECO:0000313" key="2">
    <source>
        <dbReference type="EMBL" id="SHL15950.1"/>
    </source>
</evidence>
<dbReference type="EMBL" id="FRBL01000002">
    <property type="protein sequence ID" value="SHL15950.1"/>
    <property type="molecule type" value="Genomic_DNA"/>
</dbReference>
<accession>A0A1M6YCY4</accession>
<keyword evidence="3" id="KW-1185">Reference proteome</keyword>
<name>A0A1M6YCY4_9BACT</name>